<keyword evidence="3" id="KW-1185">Reference proteome</keyword>
<accession>A0A9W6U3Z3</accession>
<evidence type="ECO:0000313" key="3">
    <source>
        <dbReference type="Proteomes" id="UP001165121"/>
    </source>
</evidence>
<dbReference type="EMBL" id="BSXT01000357">
    <property type="protein sequence ID" value="GMF25415.1"/>
    <property type="molecule type" value="Genomic_DNA"/>
</dbReference>
<reference evidence="2" key="1">
    <citation type="submission" date="2023-04" db="EMBL/GenBank/DDBJ databases">
        <title>Phytophthora fragariaefolia NBRC 109709.</title>
        <authorList>
            <person name="Ichikawa N."/>
            <person name="Sato H."/>
            <person name="Tonouchi N."/>
        </authorList>
    </citation>
    <scope>NUCLEOTIDE SEQUENCE</scope>
    <source>
        <strain evidence="2">NBRC 109709</strain>
    </source>
</reference>
<proteinExistence type="predicted"/>
<gene>
    <name evidence="2" type="ORF">Pfra01_000454200</name>
</gene>
<sequence length="222" mass="24584">MAGAMMAPADLKDGERLTGAAHDGCPQNRSAWSKCDGIFRTDPVSVTPRFSDPVLAIQDGPRRRARGIEIRAGERSRARHGTAALRGSSSQSIAYDRCKAQSRIFFAILKWISPLRPKDFRVTASRAAPITQPPVPQSSVYSPLRTVPYRRDTLNDTVKASPNIALPKAKTRAGPDNATQDRIGPDNATQTSRARHPEARQENRRIKNKTVPVRKTIYSRFK</sequence>
<name>A0A9W6U3Z3_9STRA</name>
<organism evidence="2 3">
    <name type="scientific">Phytophthora fragariaefolia</name>
    <dbReference type="NCBI Taxonomy" id="1490495"/>
    <lineage>
        <taxon>Eukaryota</taxon>
        <taxon>Sar</taxon>
        <taxon>Stramenopiles</taxon>
        <taxon>Oomycota</taxon>
        <taxon>Peronosporomycetes</taxon>
        <taxon>Peronosporales</taxon>
        <taxon>Peronosporaceae</taxon>
        <taxon>Phytophthora</taxon>
    </lineage>
</organism>
<evidence type="ECO:0000313" key="2">
    <source>
        <dbReference type="EMBL" id="GMF25415.1"/>
    </source>
</evidence>
<feature type="compositionally biased region" description="Basic and acidic residues" evidence="1">
    <location>
        <begin position="195"/>
        <end position="205"/>
    </location>
</feature>
<dbReference type="AlphaFoldDB" id="A0A9W6U3Z3"/>
<comment type="caution">
    <text evidence="2">The sequence shown here is derived from an EMBL/GenBank/DDBJ whole genome shotgun (WGS) entry which is preliminary data.</text>
</comment>
<feature type="region of interest" description="Disordered" evidence="1">
    <location>
        <begin position="159"/>
        <end position="211"/>
    </location>
</feature>
<dbReference type="Proteomes" id="UP001165121">
    <property type="component" value="Unassembled WGS sequence"/>
</dbReference>
<evidence type="ECO:0000256" key="1">
    <source>
        <dbReference type="SAM" id="MobiDB-lite"/>
    </source>
</evidence>
<protein>
    <submittedName>
        <fullName evidence="2">Unnamed protein product</fullName>
    </submittedName>
</protein>